<gene>
    <name evidence="2" type="ORF">HXM80_00095</name>
</gene>
<keyword evidence="1" id="KW-0472">Membrane</keyword>
<reference evidence="2" key="1">
    <citation type="submission" date="2020-04" db="EMBL/GenBank/DDBJ databases">
        <title>Deep metagenomics examines the oral microbiome during advanced dental caries in children, revealing novel taxa and co-occurrences with host molecules.</title>
        <authorList>
            <person name="Baker J.L."/>
            <person name="Morton J.T."/>
            <person name="Dinis M."/>
            <person name="Alvarez R."/>
            <person name="Tran N.C."/>
            <person name="Knight R."/>
            <person name="Edlund A."/>
        </authorList>
    </citation>
    <scope>NUCLEOTIDE SEQUENCE</scope>
    <source>
        <strain evidence="2">JCVI_32_bin.62</strain>
    </source>
</reference>
<name>A0A930DHR5_NEISI</name>
<keyword evidence="1" id="KW-1133">Transmembrane helix</keyword>
<accession>A0A930DHR5</accession>
<evidence type="ECO:0000313" key="2">
    <source>
        <dbReference type="EMBL" id="MBF1264112.1"/>
    </source>
</evidence>
<sequence length="81" mass="9363">MENGNLNTNELEVLRTAARDSFYIHAQVENANRKLETALRVWEKVKEGEKEAIRARKKAFIYYCVGAVWFSLSLILSFLVV</sequence>
<organism evidence="2 3">
    <name type="scientific">Neisseria sicca</name>
    <dbReference type="NCBI Taxonomy" id="490"/>
    <lineage>
        <taxon>Bacteria</taxon>
        <taxon>Pseudomonadati</taxon>
        <taxon>Pseudomonadota</taxon>
        <taxon>Betaproteobacteria</taxon>
        <taxon>Neisseriales</taxon>
        <taxon>Neisseriaceae</taxon>
        <taxon>Neisseria</taxon>
    </lineage>
</organism>
<keyword evidence="1" id="KW-0812">Transmembrane</keyword>
<comment type="caution">
    <text evidence="2">The sequence shown here is derived from an EMBL/GenBank/DDBJ whole genome shotgun (WGS) entry which is preliminary data.</text>
</comment>
<dbReference type="AlphaFoldDB" id="A0A930DHR5"/>
<dbReference type="Proteomes" id="UP000780345">
    <property type="component" value="Unassembled WGS sequence"/>
</dbReference>
<evidence type="ECO:0000256" key="1">
    <source>
        <dbReference type="SAM" id="Phobius"/>
    </source>
</evidence>
<evidence type="ECO:0000313" key="3">
    <source>
        <dbReference type="Proteomes" id="UP000780345"/>
    </source>
</evidence>
<feature type="transmembrane region" description="Helical" evidence="1">
    <location>
        <begin position="60"/>
        <end position="80"/>
    </location>
</feature>
<proteinExistence type="predicted"/>
<protein>
    <submittedName>
        <fullName evidence="2">Uncharacterized protein</fullName>
    </submittedName>
</protein>
<dbReference type="EMBL" id="JABZQQ010000001">
    <property type="protein sequence ID" value="MBF1264112.1"/>
    <property type="molecule type" value="Genomic_DNA"/>
</dbReference>